<dbReference type="AlphaFoldDB" id="A0A8D9BEG6"/>
<reference evidence="2" key="1">
    <citation type="submission" date="2021-05" db="EMBL/GenBank/DDBJ databases">
        <authorList>
            <person name="Alioto T."/>
            <person name="Alioto T."/>
            <person name="Gomez Garrido J."/>
        </authorList>
    </citation>
    <scope>NUCLEOTIDE SEQUENCE</scope>
</reference>
<proteinExistence type="predicted"/>
<name>A0A8D9BEG6_9HEMI</name>
<feature type="signal peptide" evidence="1">
    <location>
        <begin position="1"/>
        <end position="21"/>
    </location>
</feature>
<dbReference type="Pfam" id="PF07841">
    <property type="entry name" value="DM4_12"/>
    <property type="match status" value="1"/>
</dbReference>
<dbReference type="InterPro" id="IPR006631">
    <property type="entry name" value="DM4_12"/>
</dbReference>
<dbReference type="EMBL" id="HBUF01634136">
    <property type="protein sequence ID" value="CAG6783739.1"/>
    <property type="molecule type" value="Transcribed_RNA"/>
</dbReference>
<keyword evidence="1" id="KW-0732">Signal</keyword>
<sequence length="345" mass="38580">MLLNLCVHYLTLVSLFTLAVKEDSSTEFLQQYPTRDQESSVRLSSSFNGILQSSRLEGHSTVQKKALGKVGVEGNVVTTSIKSLLGKRSTDGGKEVGIEGKVEDSFYLVDFLQKRPSEIQEKVEFFGRSQHSAIALPKTLVEIKGELPDNFISSSRAPKRPKSVGKMLTVSSEIRNNGGKYSGGKLRRKRRALNFPGGTSLQFGVCYFPFVVGTHGLFNFGITLGSNWELPEHVDKYKQPAAGHSRARKEKRSLYPKIESLLTRIGLQGEQCVLRALCQLSSRRSNKQSYPIRNRPTFGRFVDVILGVLFHYPPASDVREPYDRYDSATKTHTCDNDARLCPWVT</sequence>
<evidence type="ECO:0000256" key="1">
    <source>
        <dbReference type="SAM" id="SignalP"/>
    </source>
</evidence>
<dbReference type="PANTHER" id="PTHR21398:SF6">
    <property type="entry name" value="AGAP007094-PA"/>
    <property type="match status" value="1"/>
</dbReference>
<organism evidence="2">
    <name type="scientific">Cacopsylla melanoneura</name>
    <dbReference type="NCBI Taxonomy" id="428564"/>
    <lineage>
        <taxon>Eukaryota</taxon>
        <taxon>Metazoa</taxon>
        <taxon>Ecdysozoa</taxon>
        <taxon>Arthropoda</taxon>
        <taxon>Hexapoda</taxon>
        <taxon>Insecta</taxon>
        <taxon>Pterygota</taxon>
        <taxon>Neoptera</taxon>
        <taxon>Paraneoptera</taxon>
        <taxon>Hemiptera</taxon>
        <taxon>Sternorrhyncha</taxon>
        <taxon>Psylloidea</taxon>
        <taxon>Psyllidae</taxon>
        <taxon>Psyllinae</taxon>
        <taxon>Cacopsylla</taxon>
    </lineage>
</organism>
<protein>
    <submittedName>
        <fullName evidence="2">Uncharacterized protein</fullName>
    </submittedName>
</protein>
<feature type="chain" id="PRO_5034122182" evidence="1">
    <location>
        <begin position="22"/>
        <end position="345"/>
    </location>
</feature>
<evidence type="ECO:0000313" key="2">
    <source>
        <dbReference type="EMBL" id="CAG6783739.1"/>
    </source>
</evidence>
<accession>A0A8D9BEG6</accession>
<dbReference type="PANTHER" id="PTHR21398">
    <property type="entry name" value="AGAP007094-PA"/>
    <property type="match status" value="1"/>
</dbReference>